<dbReference type="InterPro" id="IPR002401">
    <property type="entry name" value="Cyt_P450_E_grp-I"/>
</dbReference>
<dbReference type="PANTHER" id="PTHR47951">
    <property type="entry name" value="OS08G0547900 PROTEIN"/>
    <property type="match status" value="1"/>
</dbReference>
<dbReference type="OMA" id="IGHRVEK"/>
<keyword evidence="3" id="KW-0472">Membrane</keyword>
<dbReference type="CDD" id="cd11073">
    <property type="entry name" value="CYP76-like"/>
    <property type="match status" value="1"/>
</dbReference>
<comment type="similarity">
    <text evidence="2">Belongs to the cytochrome P450 family.</text>
</comment>
<evidence type="ECO:0000256" key="1">
    <source>
        <dbReference type="PIRSR" id="PIRSR602401-1"/>
    </source>
</evidence>
<dbReference type="OrthoDB" id="1486960at2759"/>
<keyword evidence="3" id="KW-1133">Transmembrane helix</keyword>
<dbReference type="Proteomes" id="UP000009183">
    <property type="component" value="Chromosome 16"/>
</dbReference>
<keyword evidence="3" id="KW-0812">Transmembrane</keyword>
<dbReference type="PANTHER" id="PTHR47951:SF8">
    <property type="entry name" value="CYTOCHROME P450 93A2-LIKE"/>
    <property type="match status" value="1"/>
</dbReference>
<organism evidence="4 5">
    <name type="scientific">Vitis vinifera</name>
    <name type="common">Grape</name>
    <dbReference type="NCBI Taxonomy" id="29760"/>
    <lineage>
        <taxon>Eukaryota</taxon>
        <taxon>Viridiplantae</taxon>
        <taxon>Streptophyta</taxon>
        <taxon>Embryophyta</taxon>
        <taxon>Tracheophyta</taxon>
        <taxon>Spermatophyta</taxon>
        <taxon>Magnoliopsida</taxon>
        <taxon>eudicotyledons</taxon>
        <taxon>Gunneridae</taxon>
        <taxon>Pentapetalae</taxon>
        <taxon>rosids</taxon>
        <taxon>Vitales</taxon>
        <taxon>Vitaceae</taxon>
        <taxon>Viteae</taxon>
        <taxon>Vitis</taxon>
    </lineage>
</organism>
<accession>D7T254</accession>
<protein>
    <submittedName>
        <fullName evidence="4">Uncharacterized protein</fullName>
    </submittedName>
</protein>
<evidence type="ECO:0000256" key="2">
    <source>
        <dbReference type="RuleBase" id="RU000461"/>
    </source>
</evidence>
<reference evidence="5" key="1">
    <citation type="journal article" date="2007" name="Nature">
        <title>The grapevine genome sequence suggests ancestral hexaploidization in major angiosperm phyla.</title>
        <authorList>
            <consortium name="The French-Italian Public Consortium for Grapevine Genome Characterization."/>
            <person name="Jaillon O."/>
            <person name="Aury J.-M."/>
            <person name="Noel B."/>
            <person name="Policriti A."/>
            <person name="Clepet C."/>
            <person name="Casagrande A."/>
            <person name="Choisne N."/>
            <person name="Aubourg S."/>
            <person name="Vitulo N."/>
            <person name="Jubin C."/>
            <person name="Vezzi A."/>
            <person name="Legeai F."/>
            <person name="Hugueney P."/>
            <person name="Dasilva C."/>
            <person name="Horner D."/>
            <person name="Mica E."/>
            <person name="Jublot D."/>
            <person name="Poulain J."/>
            <person name="Bruyere C."/>
            <person name="Billault A."/>
            <person name="Segurens B."/>
            <person name="Gouyvenoux M."/>
            <person name="Ugarte E."/>
            <person name="Cattonaro F."/>
            <person name="Anthouard V."/>
            <person name="Vico V."/>
            <person name="Del Fabbro C."/>
            <person name="Alaux M."/>
            <person name="Di Gaspero G."/>
            <person name="Dumas V."/>
            <person name="Felice N."/>
            <person name="Paillard S."/>
            <person name="Juman I."/>
            <person name="Moroldo M."/>
            <person name="Scalabrin S."/>
            <person name="Canaguier A."/>
            <person name="Le Clainche I."/>
            <person name="Malacrida G."/>
            <person name="Durand E."/>
            <person name="Pesole G."/>
            <person name="Laucou V."/>
            <person name="Chatelet P."/>
            <person name="Merdinoglu D."/>
            <person name="Delledonne M."/>
            <person name="Pezzotti M."/>
            <person name="Lecharny A."/>
            <person name="Scarpelli C."/>
            <person name="Artiguenave F."/>
            <person name="Pe M.E."/>
            <person name="Valle G."/>
            <person name="Morgante M."/>
            <person name="Caboche M."/>
            <person name="Adam-Blondon A.-F."/>
            <person name="Weissenbach J."/>
            <person name="Quetier F."/>
            <person name="Wincker P."/>
        </authorList>
    </citation>
    <scope>NUCLEOTIDE SEQUENCE [LARGE SCALE GENOMIC DNA]</scope>
    <source>
        <strain evidence="5">cv. Pinot noir / PN40024</strain>
    </source>
</reference>
<dbReference type="GO" id="GO:0005506">
    <property type="term" value="F:iron ion binding"/>
    <property type="evidence" value="ECO:0007669"/>
    <property type="project" value="InterPro"/>
</dbReference>
<dbReference type="FunFam" id="1.10.630.10:FF:000207">
    <property type="entry name" value="Putative cytochrome P450 superfamily protein"/>
    <property type="match status" value="1"/>
</dbReference>
<dbReference type="eggNOG" id="KOG0156">
    <property type="taxonomic scope" value="Eukaryota"/>
</dbReference>
<proteinExistence type="inferred from homology"/>
<dbReference type="STRING" id="29760.D7T254"/>
<dbReference type="InterPro" id="IPR036396">
    <property type="entry name" value="Cyt_P450_sf"/>
</dbReference>
<dbReference type="SUPFAM" id="SSF48264">
    <property type="entry name" value="Cytochrome P450"/>
    <property type="match status" value="1"/>
</dbReference>
<keyword evidence="5" id="KW-1185">Reference proteome</keyword>
<keyword evidence="2" id="KW-0503">Monooxygenase</keyword>
<dbReference type="PRINTS" id="PR00463">
    <property type="entry name" value="EP450I"/>
</dbReference>
<dbReference type="GO" id="GO:0020037">
    <property type="term" value="F:heme binding"/>
    <property type="evidence" value="ECO:0007669"/>
    <property type="project" value="InterPro"/>
</dbReference>
<comment type="cofactor">
    <cofactor evidence="1">
        <name>heme</name>
        <dbReference type="ChEBI" id="CHEBI:30413"/>
    </cofactor>
</comment>
<feature type="transmembrane region" description="Helical" evidence="3">
    <location>
        <begin position="60"/>
        <end position="84"/>
    </location>
</feature>
<dbReference type="AlphaFoldDB" id="D7T254"/>
<dbReference type="EMBL" id="FN595506">
    <property type="protein sequence ID" value="CBI24544.3"/>
    <property type="molecule type" value="Genomic_DNA"/>
</dbReference>
<dbReference type="GO" id="GO:0016705">
    <property type="term" value="F:oxidoreductase activity, acting on paired donors, with incorporation or reduction of molecular oxygen"/>
    <property type="evidence" value="ECO:0007669"/>
    <property type="project" value="InterPro"/>
</dbReference>
<evidence type="ECO:0000313" key="4">
    <source>
        <dbReference type="EMBL" id="CBI24544.3"/>
    </source>
</evidence>
<gene>
    <name evidence="4" type="ordered locus">VIT_16s0022g01390</name>
</gene>
<dbReference type="InterPro" id="IPR017972">
    <property type="entry name" value="Cyt_P450_CS"/>
</dbReference>
<dbReference type="PROSITE" id="PS00086">
    <property type="entry name" value="CYTOCHROME_P450"/>
    <property type="match status" value="1"/>
</dbReference>
<dbReference type="GO" id="GO:0004497">
    <property type="term" value="F:monooxygenase activity"/>
    <property type="evidence" value="ECO:0007669"/>
    <property type="project" value="UniProtKB-KW"/>
</dbReference>
<dbReference type="PaxDb" id="29760-VIT_16s0022g01390.t01"/>
<dbReference type="HOGENOM" id="CLU_001570_4_2_1"/>
<dbReference type="PRINTS" id="PR00385">
    <property type="entry name" value="P450"/>
</dbReference>
<dbReference type="SMR" id="D7T254"/>
<keyword evidence="1 2" id="KW-0408">Iron</keyword>
<evidence type="ECO:0000256" key="3">
    <source>
        <dbReference type="SAM" id="Phobius"/>
    </source>
</evidence>
<dbReference type="InterPro" id="IPR001128">
    <property type="entry name" value="Cyt_P450"/>
</dbReference>
<sequence length="568" mass="64132">MAYGRRDTGKSPIRSGVGQWCSSNLPKTVVRHNSQAVLMSSMVHRLLAMASSFWSQWCNIGYGGAGLFVSFAVIAVGAISWHILRKESLALPPGPRGMPVLGNLPFLHPDLHSCFAKMAQKYGPVMRLWLGNKLTVVLSSPSLAKEVLRDNDAIFADRDTPIAMLTMTYGGSGLIWARCDQNWRMLRKVWVGEMLSKVSLDRLYALRHREVWDSMRRIYANAGTSVNVNEHTFSAMINVITSMLWGRTLEGEERRHADKEFRQVVWEMFDLLTKPDVSDLFPVLAPLDIQGKNSKMKKLGSRLDRIFDFIINHHEVKGLSMEGIENKDREHKDLLQIFLQNEEGSKGILDKTQLKALFLDMVAAGTDTASSAVEWAMAELMNKPEKMERAQKELEQVVGMNNMVEETHLPKLPFLNAVVKEVLRLHPPGPFLVPRRTREPCVLRGYTIPSGTQVLVNAWAIHRDPEFWDSPSEFQPERFLSGSLKCDYSGNDFRYLPFGSGRRICAGVPLAERIVPHILASMLHLFDWRLPDGVNGVDLTEKFGLVLRKATPFVAIPKPRLSNLDLYT</sequence>
<dbReference type="InParanoid" id="D7T254"/>
<dbReference type="Pfam" id="PF00067">
    <property type="entry name" value="p450"/>
    <property type="match status" value="1"/>
</dbReference>
<keyword evidence="2" id="KW-0560">Oxidoreductase</keyword>
<keyword evidence="1 2" id="KW-0479">Metal-binding</keyword>
<dbReference type="Gene3D" id="1.10.630.10">
    <property type="entry name" value="Cytochrome P450"/>
    <property type="match status" value="1"/>
</dbReference>
<name>D7T254_VITVI</name>
<evidence type="ECO:0000313" key="5">
    <source>
        <dbReference type="Proteomes" id="UP000009183"/>
    </source>
</evidence>
<keyword evidence="1 2" id="KW-0349">Heme</keyword>
<feature type="binding site" description="axial binding residue" evidence="1">
    <location>
        <position position="505"/>
    </location>
    <ligand>
        <name>heme</name>
        <dbReference type="ChEBI" id="CHEBI:30413"/>
    </ligand>
    <ligandPart>
        <name>Fe</name>
        <dbReference type="ChEBI" id="CHEBI:18248"/>
    </ligandPart>
</feature>